<name>A0A6F8XQC6_9ACTN</name>
<dbReference type="RefSeq" id="WP_173036118.1">
    <property type="nucleotide sequence ID" value="NZ_AP022870.1"/>
</dbReference>
<dbReference type="SUPFAM" id="SSF52540">
    <property type="entry name" value="P-loop containing nucleoside triphosphate hydrolases"/>
    <property type="match status" value="1"/>
</dbReference>
<evidence type="ECO:0000313" key="3">
    <source>
        <dbReference type="EMBL" id="BCB76020.1"/>
    </source>
</evidence>
<organism evidence="3 4">
    <name type="scientific">Phytohabitans flavus</name>
    <dbReference type="NCBI Taxonomy" id="1076124"/>
    <lineage>
        <taxon>Bacteria</taxon>
        <taxon>Bacillati</taxon>
        <taxon>Actinomycetota</taxon>
        <taxon>Actinomycetes</taxon>
        <taxon>Micromonosporales</taxon>
        <taxon>Micromonosporaceae</taxon>
    </lineage>
</organism>
<keyword evidence="4" id="KW-1185">Reference proteome</keyword>
<reference evidence="3 4" key="1">
    <citation type="submission" date="2020-03" db="EMBL/GenBank/DDBJ databases">
        <title>Whole genome shotgun sequence of Phytohabitans flavus NBRC 107702.</title>
        <authorList>
            <person name="Komaki H."/>
            <person name="Tamura T."/>
        </authorList>
    </citation>
    <scope>NUCLEOTIDE SEQUENCE [LARGE SCALE GENOMIC DNA]</scope>
    <source>
        <strain evidence="3 4">NBRC 107702</strain>
    </source>
</reference>
<dbReference type="InterPro" id="IPR051943">
    <property type="entry name" value="TRAFAC_Dynamin-like_GTPase"/>
</dbReference>
<feature type="transmembrane region" description="Helical" evidence="1">
    <location>
        <begin position="481"/>
        <end position="510"/>
    </location>
</feature>
<dbReference type="Proteomes" id="UP000502508">
    <property type="component" value="Chromosome"/>
</dbReference>
<keyword evidence="1" id="KW-0812">Transmembrane</keyword>
<evidence type="ECO:0000313" key="4">
    <source>
        <dbReference type="Proteomes" id="UP000502508"/>
    </source>
</evidence>
<accession>A0A6F8XQC6</accession>
<keyword evidence="1" id="KW-0472">Membrane</keyword>
<dbReference type="PANTHER" id="PTHR43681:SF1">
    <property type="entry name" value="SARCALUMENIN"/>
    <property type="match status" value="1"/>
</dbReference>
<dbReference type="AlphaFoldDB" id="A0A6F8XQC6"/>
<dbReference type="KEGG" id="pfla:Pflav_024300"/>
<dbReference type="Pfam" id="PF00350">
    <property type="entry name" value="Dynamin_N"/>
    <property type="match status" value="1"/>
</dbReference>
<dbReference type="Gene3D" id="3.40.50.300">
    <property type="entry name" value="P-loop containing nucleotide triphosphate hydrolases"/>
    <property type="match status" value="1"/>
</dbReference>
<evidence type="ECO:0000256" key="1">
    <source>
        <dbReference type="SAM" id="Phobius"/>
    </source>
</evidence>
<dbReference type="InterPro" id="IPR045063">
    <property type="entry name" value="Dynamin_N"/>
</dbReference>
<dbReference type="InterPro" id="IPR027417">
    <property type="entry name" value="P-loop_NTPase"/>
</dbReference>
<dbReference type="EMBL" id="AP022870">
    <property type="protein sequence ID" value="BCB76020.1"/>
    <property type="molecule type" value="Genomic_DNA"/>
</dbReference>
<gene>
    <name evidence="3" type="ORF">Pflav_024300</name>
</gene>
<reference evidence="3 4" key="2">
    <citation type="submission" date="2020-03" db="EMBL/GenBank/DDBJ databases">
        <authorList>
            <person name="Ichikawa N."/>
            <person name="Kimura A."/>
            <person name="Kitahashi Y."/>
            <person name="Uohara A."/>
        </authorList>
    </citation>
    <scope>NUCLEOTIDE SEQUENCE [LARGE SCALE GENOMIC DNA]</scope>
    <source>
        <strain evidence="3 4">NBRC 107702</strain>
    </source>
</reference>
<proteinExistence type="predicted"/>
<dbReference type="PANTHER" id="PTHR43681">
    <property type="entry name" value="TRANSMEMBRANE GTPASE FZO"/>
    <property type="match status" value="1"/>
</dbReference>
<feature type="domain" description="Dynamin N-terminal" evidence="2">
    <location>
        <begin position="54"/>
        <end position="203"/>
    </location>
</feature>
<protein>
    <submittedName>
        <fullName evidence="3">Dynamin</fullName>
    </submittedName>
</protein>
<keyword evidence="1" id="KW-1133">Transmembrane helix</keyword>
<sequence>MSSPSPNPSPKPEALQKLLTGAVDTSLAFLRKTDPDAAADLDAVRRRDVARPAIVVVGETKRGKSSLVNALIGVPGLSPVDAAVATAAYLEFTHGAQHGARAWLPGREDPVPFDQADLRDWATPFGRLPEGGRPPRRVEVTHSAPLLQYLSLVDTPGTGGLDPAHVEVALDAVEKATALLFVVDAAAPFAKPELEFLIEASKRVNFVVFALTKTDAYPGWRTIWEDDRAQLQAHAPRFGSAPWYPVSARLAELAMTLPRETAPELIKESRIAELQHALIELAGKGHLLSQANVLRAVRSEYIRLDLQVGDKIKATDPDPQDMAKAKADRTALAARKRTESRQWSLALNTETQRARVEATGRLRNYVTSLQEEYLNKIEKAKGDDIKQLPQEVDRALHALSVRLSHDLEFRFRKVAERTLTQVFGPHELQFVLRRLNATLRHALATKPRREGGGGDNVMIAMSAGGMAFMAGRGAIAGASALGAGAIIGGGLLIPVAGLGLGLAAGAFILYRRRVQNDRQQARIWLREVLGEARAALSDEIMHRFTDLQYALTLALDDAIERRLQQLDAHIAEIDKALAEDKASRARRKAALQTERDGLRARVKQVDEVLARARSLAPARPTEE</sequence>
<evidence type="ECO:0000259" key="2">
    <source>
        <dbReference type="Pfam" id="PF00350"/>
    </source>
</evidence>